<sequence length="186" mass="20258">MLRQYRPAFRAARSVRFASSNSNPQVEAAQKKAQEVLASTQQAAGRALEGAKKIAGPLGERAAGLLGAYRQPITYNLAVAREIVKLVYRAEGLSPPTSVDTIRTAYQTIWSRASSREYWQNAIKSGEIAKLAIYGLEAYGIFKVSIKSSGALGLGLTSFVRLEKSLVVAALSDTMCTRESLIYKMH</sequence>
<proteinExistence type="predicted"/>
<gene>
    <name evidence="1" type="ORF">VNI00_004362</name>
</gene>
<keyword evidence="2" id="KW-1185">Reference proteome</keyword>
<organism evidence="1 2">
    <name type="scientific">Paramarasmius palmivorus</name>
    <dbReference type="NCBI Taxonomy" id="297713"/>
    <lineage>
        <taxon>Eukaryota</taxon>
        <taxon>Fungi</taxon>
        <taxon>Dikarya</taxon>
        <taxon>Basidiomycota</taxon>
        <taxon>Agaricomycotina</taxon>
        <taxon>Agaricomycetes</taxon>
        <taxon>Agaricomycetidae</taxon>
        <taxon>Agaricales</taxon>
        <taxon>Marasmiineae</taxon>
        <taxon>Marasmiaceae</taxon>
        <taxon>Paramarasmius</taxon>
    </lineage>
</organism>
<comment type="caution">
    <text evidence="1">The sequence shown here is derived from an EMBL/GenBank/DDBJ whole genome shotgun (WGS) entry which is preliminary data.</text>
</comment>
<evidence type="ECO:0000313" key="2">
    <source>
        <dbReference type="Proteomes" id="UP001383192"/>
    </source>
</evidence>
<dbReference type="Proteomes" id="UP001383192">
    <property type="component" value="Unassembled WGS sequence"/>
</dbReference>
<reference evidence="1 2" key="1">
    <citation type="submission" date="2024-01" db="EMBL/GenBank/DDBJ databases">
        <title>A draft genome for a cacao thread blight-causing isolate of Paramarasmius palmivorus.</title>
        <authorList>
            <person name="Baruah I.K."/>
            <person name="Bukari Y."/>
            <person name="Amoako-Attah I."/>
            <person name="Meinhardt L.W."/>
            <person name="Bailey B.A."/>
            <person name="Cohen S.P."/>
        </authorList>
    </citation>
    <scope>NUCLEOTIDE SEQUENCE [LARGE SCALE GENOMIC DNA]</scope>
    <source>
        <strain evidence="1 2">GH-12</strain>
    </source>
</reference>
<accession>A0AAW0DQ83</accession>
<evidence type="ECO:0000313" key="1">
    <source>
        <dbReference type="EMBL" id="KAK7053041.1"/>
    </source>
</evidence>
<dbReference type="EMBL" id="JAYKXP010000011">
    <property type="protein sequence ID" value="KAK7053041.1"/>
    <property type="molecule type" value="Genomic_DNA"/>
</dbReference>
<name>A0AAW0DQ83_9AGAR</name>
<protein>
    <submittedName>
        <fullName evidence="1">Uncharacterized protein</fullName>
    </submittedName>
</protein>
<dbReference type="AlphaFoldDB" id="A0AAW0DQ83"/>